<protein>
    <submittedName>
        <fullName evidence="8">Oxidoreductase</fullName>
    </submittedName>
</protein>
<evidence type="ECO:0000256" key="1">
    <source>
        <dbReference type="ARBA" id="ARBA00001974"/>
    </source>
</evidence>
<keyword evidence="3" id="KW-0285">Flavoprotein</keyword>
<dbReference type="PANTHER" id="PTHR42784:SF1">
    <property type="entry name" value="PYRANOSE 2-OXIDASE"/>
    <property type="match status" value="1"/>
</dbReference>
<evidence type="ECO:0000256" key="6">
    <source>
        <dbReference type="SAM" id="MobiDB-lite"/>
    </source>
</evidence>
<dbReference type="SUPFAM" id="SSF51905">
    <property type="entry name" value="FAD/NAD(P)-binding domain"/>
    <property type="match status" value="1"/>
</dbReference>
<dbReference type="Proteomes" id="UP001499990">
    <property type="component" value="Unassembled WGS sequence"/>
</dbReference>
<comment type="similarity">
    <text evidence="2">Belongs to the GMC oxidoreductase family.</text>
</comment>
<accession>A0ABP6SBL2</accession>
<keyword evidence="9" id="KW-1185">Reference proteome</keyword>
<keyword evidence="4" id="KW-0274">FAD</keyword>
<organism evidence="8 9">
    <name type="scientific">Streptomyces sannanensis</name>
    <dbReference type="NCBI Taxonomy" id="285536"/>
    <lineage>
        <taxon>Bacteria</taxon>
        <taxon>Bacillati</taxon>
        <taxon>Actinomycetota</taxon>
        <taxon>Actinomycetes</taxon>
        <taxon>Kitasatosporales</taxon>
        <taxon>Streptomycetaceae</taxon>
        <taxon>Streptomyces</taxon>
    </lineage>
</organism>
<dbReference type="Pfam" id="PF01494">
    <property type="entry name" value="FAD_binding_3"/>
    <property type="match status" value="1"/>
</dbReference>
<comment type="caution">
    <text evidence="8">The sequence shown here is derived from an EMBL/GenBank/DDBJ whole genome shotgun (WGS) entry which is preliminary data.</text>
</comment>
<keyword evidence="5" id="KW-0560">Oxidoreductase</keyword>
<sequence>MSVLPDTCRVVVVGAGLAGLTLARELALAGVGKVVVLEAGPDRDVRHKNTLPGELGMRMWHMAVPDPYFVRDWTSRLPPHYDRGSGIRRRFGGRSLYWHGVCLPIEDEVLQDGTWPRTVVDALVGDGRPGLYAELQARLARWTGRPLDACRGPVEEQLLRSLRKQGYAAVRPVPLADRPDPVSGGRTPYTPVEHWTDPRGETPPAVFPECEVLEVCEARNGRALVKFRSGARHGELRADRVFLAAGTMAVTRLAGHAISRQAGRDECELVGLNDHIVQGFLAEVPRRMLNLPNRDGRAMCFVPRNAGSASNLFVDVSEGSEPDRVLLTVWAMGEQENSKTAVRLGRSGGPAFDVDVRFSERDHLVISGQTGRLGELAARLLDIPDACDVLDGIDFLAGLPAYLGARTKATVHRGREIRLFPYAYPLGSVDHEGGTLALGSLTDEYGALRCLPAVHVSGPALFPRSGVANPSLTTMALATWQARQTALSL</sequence>
<dbReference type="Gene3D" id="3.50.50.60">
    <property type="entry name" value="FAD/NAD(P)-binding domain"/>
    <property type="match status" value="1"/>
</dbReference>
<gene>
    <name evidence="8" type="ORF">GCM10020367_29060</name>
</gene>
<dbReference type="InterPro" id="IPR002938">
    <property type="entry name" value="FAD-bd"/>
</dbReference>
<dbReference type="InterPro" id="IPR051473">
    <property type="entry name" value="P2Ox-like"/>
</dbReference>
<evidence type="ECO:0000256" key="5">
    <source>
        <dbReference type="ARBA" id="ARBA00023002"/>
    </source>
</evidence>
<evidence type="ECO:0000256" key="3">
    <source>
        <dbReference type="ARBA" id="ARBA00022630"/>
    </source>
</evidence>
<evidence type="ECO:0000259" key="7">
    <source>
        <dbReference type="Pfam" id="PF01494"/>
    </source>
</evidence>
<name>A0ABP6SBL2_9ACTN</name>
<reference evidence="9" key="1">
    <citation type="journal article" date="2019" name="Int. J. Syst. Evol. Microbiol.">
        <title>The Global Catalogue of Microorganisms (GCM) 10K type strain sequencing project: providing services to taxonomists for standard genome sequencing and annotation.</title>
        <authorList>
            <consortium name="The Broad Institute Genomics Platform"/>
            <consortium name="The Broad Institute Genome Sequencing Center for Infectious Disease"/>
            <person name="Wu L."/>
            <person name="Ma J."/>
        </authorList>
    </citation>
    <scope>NUCLEOTIDE SEQUENCE [LARGE SCALE GENOMIC DNA]</scope>
    <source>
        <strain evidence="9">JCM 9651</strain>
    </source>
</reference>
<comment type="cofactor">
    <cofactor evidence="1">
        <name>FAD</name>
        <dbReference type="ChEBI" id="CHEBI:57692"/>
    </cofactor>
</comment>
<proteinExistence type="inferred from homology"/>
<dbReference type="RefSeq" id="WP_345037409.1">
    <property type="nucleotide sequence ID" value="NZ_BAAAYL010000001.1"/>
</dbReference>
<feature type="region of interest" description="Disordered" evidence="6">
    <location>
        <begin position="174"/>
        <end position="200"/>
    </location>
</feature>
<dbReference type="InterPro" id="IPR036188">
    <property type="entry name" value="FAD/NAD-bd_sf"/>
</dbReference>
<feature type="domain" description="FAD-binding" evidence="7">
    <location>
        <begin position="8"/>
        <end position="36"/>
    </location>
</feature>
<evidence type="ECO:0000313" key="9">
    <source>
        <dbReference type="Proteomes" id="UP001499990"/>
    </source>
</evidence>
<dbReference type="PANTHER" id="PTHR42784">
    <property type="entry name" value="PYRANOSE 2-OXIDASE"/>
    <property type="match status" value="1"/>
</dbReference>
<evidence type="ECO:0000313" key="8">
    <source>
        <dbReference type="EMBL" id="GAA3372729.1"/>
    </source>
</evidence>
<evidence type="ECO:0000256" key="2">
    <source>
        <dbReference type="ARBA" id="ARBA00010790"/>
    </source>
</evidence>
<evidence type="ECO:0000256" key="4">
    <source>
        <dbReference type="ARBA" id="ARBA00022827"/>
    </source>
</evidence>
<dbReference type="EMBL" id="BAAAYL010000001">
    <property type="protein sequence ID" value="GAA3372729.1"/>
    <property type="molecule type" value="Genomic_DNA"/>
</dbReference>